<evidence type="ECO:0000256" key="2">
    <source>
        <dbReference type="ARBA" id="ARBA00022605"/>
    </source>
</evidence>
<dbReference type="Pfam" id="PF01472">
    <property type="entry name" value="PUA"/>
    <property type="match status" value="1"/>
</dbReference>
<dbReference type="PRINTS" id="PR00474">
    <property type="entry name" value="GLU5KINASE"/>
</dbReference>
<dbReference type="Proteomes" id="UP000009374">
    <property type="component" value="Unassembled WGS sequence"/>
</dbReference>
<dbReference type="Gene3D" id="3.40.1160.10">
    <property type="entry name" value="Acetylglutamate kinase-like"/>
    <property type="match status" value="1"/>
</dbReference>
<dbReference type="SUPFAM" id="SSF88697">
    <property type="entry name" value="PUA domain-like"/>
    <property type="match status" value="1"/>
</dbReference>
<comment type="pathway">
    <text evidence="8">Amino-acid biosynthesis; L-proline biosynthesis; L-glutamate 5-semialdehyde from L-glutamate: step 1/2.</text>
</comment>
<feature type="domain" description="PUA" evidence="9">
    <location>
        <begin position="288"/>
        <end position="363"/>
    </location>
</feature>
<dbReference type="AlphaFoldDB" id="C6HY04"/>
<dbReference type="GO" id="GO:0003723">
    <property type="term" value="F:RNA binding"/>
    <property type="evidence" value="ECO:0007669"/>
    <property type="project" value="InterPro"/>
</dbReference>
<feature type="binding site" evidence="8">
    <location>
        <position position="62"/>
    </location>
    <ligand>
        <name>substrate</name>
    </ligand>
</feature>
<organism evidence="10 11">
    <name type="scientific">Leptospirillum ferrodiazotrophum</name>
    <dbReference type="NCBI Taxonomy" id="412449"/>
    <lineage>
        <taxon>Bacteria</taxon>
        <taxon>Pseudomonadati</taxon>
        <taxon>Nitrospirota</taxon>
        <taxon>Nitrospiria</taxon>
        <taxon>Nitrospirales</taxon>
        <taxon>Nitrospiraceae</taxon>
        <taxon>Leptospirillum</taxon>
    </lineage>
</organism>
<dbReference type="EMBL" id="GG693875">
    <property type="protein sequence ID" value="EES52616.1"/>
    <property type="molecule type" value="Genomic_DNA"/>
</dbReference>
<comment type="function">
    <text evidence="8">Catalyzes the transfer of a phosphate group to glutamate to form L-glutamate 5-phosphate.</text>
</comment>
<dbReference type="UniPathway" id="UPA00098">
    <property type="reaction ID" value="UER00359"/>
</dbReference>
<comment type="similarity">
    <text evidence="8">Belongs to the glutamate 5-kinase family.</text>
</comment>
<dbReference type="InterPro" id="IPR015947">
    <property type="entry name" value="PUA-like_sf"/>
</dbReference>
<feature type="binding site" evidence="8">
    <location>
        <position position="22"/>
    </location>
    <ligand>
        <name>ATP</name>
        <dbReference type="ChEBI" id="CHEBI:30616"/>
    </ligand>
</feature>
<evidence type="ECO:0000256" key="7">
    <source>
        <dbReference type="ARBA" id="ARBA00022840"/>
    </source>
</evidence>
<keyword evidence="7 8" id="KW-0067">ATP-binding</keyword>
<feature type="binding site" evidence="8">
    <location>
        <position position="149"/>
    </location>
    <ligand>
        <name>substrate</name>
    </ligand>
</feature>
<evidence type="ECO:0000256" key="5">
    <source>
        <dbReference type="ARBA" id="ARBA00022741"/>
    </source>
</evidence>
<dbReference type="GO" id="GO:0005524">
    <property type="term" value="F:ATP binding"/>
    <property type="evidence" value="ECO:0007669"/>
    <property type="project" value="UniProtKB-KW"/>
</dbReference>
<dbReference type="GO" id="GO:0005829">
    <property type="term" value="C:cytosol"/>
    <property type="evidence" value="ECO:0007669"/>
    <property type="project" value="TreeGrafter"/>
</dbReference>
<dbReference type="InterPro" id="IPR041739">
    <property type="entry name" value="G5K_ProB"/>
</dbReference>
<dbReference type="Pfam" id="PF00696">
    <property type="entry name" value="AA_kinase"/>
    <property type="match status" value="1"/>
</dbReference>
<comment type="subcellular location">
    <subcellularLocation>
        <location evidence="8">Cytoplasm</location>
    </subcellularLocation>
</comment>
<dbReference type="InterPro" id="IPR036393">
    <property type="entry name" value="AceGlu_kinase-like_sf"/>
</dbReference>
<keyword evidence="5 8" id="KW-0547">Nucleotide-binding</keyword>
<feature type="binding site" evidence="8">
    <location>
        <begin position="181"/>
        <end position="182"/>
    </location>
    <ligand>
        <name>ATP</name>
        <dbReference type="ChEBI" id="CHEBI:30616"/>
    </ligand>
</feature>
<dbReference type="SMART" id="SM00359">
    <property type="entry name" value="PUA"/>
    <property type="match status" value="1"/>
</dbReference>
<evidence type="ECO:0000256" key="6">
    <source>
        <dbReference type="ARBA" id="ARBA00022777"/>
    </source>
</evidence>
<keyword evidence="6 8" id="KW-0418">Kinase</keyword>
<dbReference type="GO" id="GO:0055129">
    <property type="term" value="P:L-proline biosynthetic process"/>
    <property type="evidence" value="ECO:0007669"/>
    <property type="project" value="UniProtKB-UniRule"/>
</dbReference>
<comment type="catalytic activity">
    <reaction evidence="8">
        <text>L-glutamate + ATP = L-glutamyl 5-phosphate + ADP</text>
        <dbReference type="Rhea" id="RHEA:14877"/>
        <dbReference type="ChEBI" id="CHEBI:29985"/>
        <dbReference type="ChEBI" id="CHEBI:30616"/>
        <dbReference type="ChEBI" id="CHEBI:58274"/>
        <dbReference type="ChEBI" id="CHEBI:456216"/>
        <dbReference type="EC" id="2.7.2.11"/>
    </reaction>
</comment>
<accession>C6HY04</accession>
<proteinExistence type="inferred from homology"/>
<evidence type="ECO:0000259" key="9">
    <source>
        <dbReference type="SMART" id="SM00359"/>
    </source>
</evidence>
<reference evidence="10 11" key="1">
    <citation type="journal article" date="2009" name="Appl. Environ. Microbiol.">
        <title>Community genomic and proteomic analyses of chemoautotrophic iron-oxidizing "Leptospirillum rubarum" (Group II) and "Leptospirillum ferrodiazotrophum" (Group III) bacteria in acid mine drainage biofilms.</title>
        <authorList>
            <person name="Goltsman D.S."/>
            <person name="Denef V.J."/>
            <person name="Singer S.W."/>
            <person name="VerBerkmoes N.C."/>
            <person name="Lefsrud M."/>
            <person name="Mueller R.S."/>
            <person name="Dick G.J."/>
            <person name="Sun C.L."/>
            <person name="Wheeler K.E."/>
            <person name="Zemla A."/>
            <person name="Baker B.J."/>
            <person name="Hauser L."/>
            <person name="Land M."/>
            <person name="Shah M.B."/>
            <person name="Thelen M.P."/>
            <person name="Hettich R.L."/>
            <person name="Banfield J.F."/>
        </authorList>
    </citation>
    <scope>NUCLEOTIDE SEQUENCE [LARGE SCALE GENOMIC DNA]</scope>
</reference>
<keyword evidence="4 8" id="KW-0808">Transferase</keyword>
<protein>
    <recommendedName>
        <fullName evidence="8">Glutamate 5-kinase</fullName>
        <ecNumber evidence="8">2.7.2.11</ecNumber>
    </recommendedName>
    <alternativeName>
        <fullName evidence="8">Gamma-glutamyl kinase</fullName>
        <shortName evidence="8">GK</shortName>
    </alternativeName>
</protein>
<keyword evidence="11" id="KW-1185">Reference proteome</keyword>
<dbReference type="PROSITE" id="PS50890">
    <property type="entry name" value="PUA"/>
    <property type="match status" value="1"/>
</dbReference>
<dbReference type="CDD" id="cd21157">
    <property type="entry name" value="PUA_G5K"/>
    <property type="match status" value="1"/>
</dbReference>
<dbReference type="InterPro" id="IPR011529">
    <property type="entry name" value="Glu_5kinase"/>
</dbReference>
<dbReference type="Gene3D" id="2.30.130.10">
    <property type="entry name" value="PUA domain"/>
    <property type="match status" value="1"/>
</dbReference>
<dbReference type="InterPro" id="IPR001048">
    <property type="entry name" value="Asp/Glu/Uridylate_kinase"/>
</dbReference>
<dbReference type="CDD" id="cd04242">
    <property type="entry name" value="AAK_G5K_ProB"/>
    <property type="match status" value="1"/>
</dbReference>
<dbReference type="HAMAP" id="MF_00456">
    <property type="entry name" value="ProB"/>
    <property type="match status" value="1"/>
</dbReference>
<dbReference type="FunFam" id="3.40.1160.10:FF:000018">
    <property type="entry name" value="Glutamate 5-kinase"/>
    <property type="match status" value="1"/>
</dbReference>
<evidence type="ECO:0000313" key="11">
    <source>
        <dbReference type="Proteomes" id="UP000009374"/>
    </source>
</evidence>
<keyword evidence="2 8" id="KW-0028">Amino-acid biosynthesis</keyword>
<dbReference type="PANTHER" id="PTHR43654">
    <property type="entry name" value="GLUTAMATE 5-KINASE"/>
    <property type="match status" value="1"/>
</dbReference>
<keyword evidence="3 8" id="KW-0641">Proline biosynthesis</keyword>
<dbReference type="InterPro" id="IPR001057">
    <property type="entry name" value="Glu/AcGlu_kinase"/>
</dbReference>
<gene>
    <name evidence="8" type="primary">proB</name>
    <name evidence="10" type="ORF">UBAL3_93200119</name>
</gene>
<evidence type="ECO:0000256" key="3">
    <source>
        <dbReference type="ARBA" id="ARBA00022650"/>
    </source>
</evidence>
<dbReference type="SUPFAM" id="SSF53633">
    <property type="entry name" value="Carbamate kinase-like"/>
    <property type="match status" value="1"/>
</dbReference>
<evidence type="ECO:0000313" key="10">
    <source>
        <dbReference type="EMBL" id="EES52616.1"/>
    </source>
</evidence>
<name>C6HY04_9BACT</name>
<evidence type="ECO:0000256" key="8">
    <source>
        <dbReference type="HAMAP-Rule" id="MF_00456"/>
    </source>
</evidence>
<evidence type="ECO:0000256" key="4">
    <source>
        <dbReference type="ARBA" id="ARBA00022679"/>
    </source>
</evidence>
<dbReference type="EC" id="2.7.2.11" evidence="8"/>
<dbReference type="InterPro" id="IPR036974">
    <property type="entry name" value="PUA_sf"/>
</dbReference>
<dbReference type="PANTHER" id="PTHR43654:SF1">
    <property type="entry name" value="ISOPENTENYL PHOSPHATE KINASE"/>
    <property type="match status" value="1"/>
</dbReference>
<feature type="binding site" evidence="8">
    <location>
        <position position="161"/>
    </location>
    <ligand>
        <name>substrate</name>
    </ligand>
</feature>
<dbReference type="NCBIfam" id="TIGR01027">
    <property type="entry name" value="proB"/>
    <property type="match status" value="1"/>
</dbReference>
<keyword evidence="1 8" id="KW-0963">Cytoplasm</keyword>
<feature type="binding site" evidence="8">
    <location>
        <begin position="223"/>
        <end position="229"/>
    </location>
    <ligand>
        <name>ATP</name>
        <dbReference type="ChEBI" id="CHEBI:30616"/>
    </ligand>
</feature>
<dbReference type="PIRSF" id="PIRSF000729">
    <property type="entry name" value="GK"/>
    <property type="match status" value="1"/>
</dbReference>
<sequence>MAESCKERRAEIRKRLRVLVVKVGSNILTGADGALSGRSFSRIARQIRRLRDEGVRVVLVSSGAIAAGRERIGFGRRPLSLAQKQAAASAGQTALMGQWEKAFRRHGLGVAQILLTPSDIADRERFTNLERTVETLLSLGLVPVVNENDAVATFEIRFGDNDRLSAYVAGLVRAQCLLLLSDVDYLYTADPRIDPEARPLPCVRHVNDRTLRMAGLSRSGLGTGGMSSKVGTAQWANGWGLPVGVLKGDLPTGIFRFFEGKTGTLFDTDRSLPSNRKIWIGQFSVPQGELHLDAGAALALRSGRTSLLGRGVASLSGDFLRGETILLKDPQGTEIARGIVRKSSRAIVPGEEGLLVHRNDLVLSDPSP</sequence>
<dbReference type="GO" id="GO:0004349">
    <property type="term" value="F:glutamate 5-kinase activity"/>
    <property type="evidence" value="ECO:0007669"/>
    <property type="project" value="UniProtKB-UniRule"/>
</dbReference>
<evidence type="ECO:0000256" key="1">
    <source>
        <dbReference type="ARBA" id="ARBA00022490"/>
    </source>
</evidence>
<dbReference type="InterPro" id="IPR002478">
    <property type="entry name" value="PUA"/>
</dbReference>
<dbReference type="InterPro" id="IPR005715">
    <property type="entry name" value="Glu_5kinase/COase_Synthase"/>
</dbReference>